<dbReference type="GO" id="GO:0006891">
    <property type="term" value="P:intra-Golgi vesicle-mediated transport"/>
    <property type="evidence" value="ECO:0007669"/>
    <property type="project" value="InterPro"/>
</dbReference>
<name>A0A7H9B442_ZYGMR</name>
<dbReference type="InterPro" id="IPR019465">
    <property type="entry name" value="Cog5"/>
</dbReference>
<keyword evidence="3" id="KW-0333">Golgi apparatus</keyword>
<proteinExistence type="predicted"/>
<feature type="domain" description="Conserved oligomeric Golgi complex subunit 5 helical" evidence="6">
    <location>
        <begin position="178"/>
        <end position="359"/>
    </location>
</feature>
<dbReference type="Proteomes" id="UP000509704">
    <property type="component" value="Chromosome 4"/>
</dbReference>
<dbReference type="GeneID" id="59236246"/>
<protein>
    <recommendedName>
        <fullName evidence="2">Conserved oligomeric Golgi complex subunit 5</fullName>
    </recommendedName>
</protein>
<comment type="subcellular location">
    <subcellularLocation>
        <location evidence="1">Golgi apparatus membrane</location>
        <topology evidence="1">Peripheral membrane protein</topology>
    </subcellularLocation>
</comment>
<evidence type="ECO:0000313" key="7">
    <source>
        <dbReference type="EMBL" id="QLG72522.1"/>
    </source>
</evidence>
<evidence type="ECO:0000313" key="8">
    <source>
        <dbReference type="Proteomes" id="UP000509704"/>
    </source>
</evidence>
<dbReference type="Pfam" id="PF10392">
    <property type="entry name" value="COG5_N"/>
    <property type="match status" value="1"/>
</dbReference>
<dbReference type="Pfam" id="PF20649">
    <property type="entry name" value="COG5_C"/>
    <property type="match status" value="1"/>
</dbReference>
<dbReference type="KEGG" id="zmk:HG535_0D02300"/>
<evidence type="ECO:0000256" key="2">
    <source>
        <dbReference type="ARBA" id="ARBA00020974"/>
    </source>
</evidence>
<dbReference type="EMBL" id="CP058607">
    <property type="protein sequence ID" value="QLG72522.1"/>
    <property type="molecule type" value="Genomic_DNA"/>
</dbReference>
<evidence type="ECO:0000256" key="4">
    <source>
        <dbReference type="ARBA" id="ARBA00023136"/>
    </source>
</evidence>
<feature type="domain" description="Conserved oligomeric Golgi complex subunit 5 N-terminal" evidence="5">
    <location>
        <begin position="10"/>
        <end position="142"/>
    </location>
</feature>
<dbReference type="GO" id="GO:0000139">
    <property type="term" value="C:Golgi membrane"/>
    <property type="evidence" value="ECO:0007669"/>
    <property type="project" value="UniProtKB-SubCell"/>
</dbReference>
<evidence type="ECO:0000259" key="5">
    <source>
        <dbReference type="Pfam" id="PF10392"/>
    </source>
</evidence>
<evidence type="ECO:0000256" key="1">
    <source>
        <dbReference type="ARBA" id="ARBA00004395"/>
    </source>
</evidence>
<dbReference type="OrthoDB" id="18786at2759"/>
<dbReference type="AlphaFoldDB" id="A0A7H9B442"/>
<reference evidence="7 8" key="1">
    <citation type="submission" date="2020-07" db="EMBL/GenBank/DDBJ databases">
        <title>The yeast mating-type switching endonuclease HO is a domesticated member of an unorthodox homing genetic element family.</title>
        <authorList>
            <person name="Coughlan A.Y."/>
            <person name="Lombardi L."/>
            <person name="Braun-Galleani S."/>
            <person name="Martos A.R."/>
            <person name="Galeote V."/>
            <person name="Bigey F."/>
            <person name="Dequin S."/>
            <person name="Byrne K.P."/>
            <person name="Wolfe K.H."/>
        </authorList>
    </citation>
    <scope>NUCLEOTIDE SEQUENCE [LARGE SCALE GENOMIC DNA]</scope>
    <source>
        <strain evidence="7 8">NRRL Y-6702</strain>
    </source>
</reference>
<gene>
    <name evidence="7" type="ORF">HG535_0D02300</name>
</gene>
<keyword evidence="4" id="KW-0472">Membrane</keyword>
<dbReference type="RefSeq" id="XP_037144250.1">
    <property type="nucleotide sequence ID" value="XM_037288355.1"/>
</dbReference>
<evidence type="ECO:0000259" key="6">
    <source>
        <dbReference type="Pfam" id="PF20649"/>
    </source>
</evidence>
<dbReference type="PANTHER" id="PTHR13228">
    <property type="entry name" value="CONSERVED OLIGOMERIC GOLGI COMPLEX COMPONENT 5"/>
    <property type="match status" value="1"/>
</dbReference>
<dbReference type="PANTHER" id="PTHR13228:SF3">
    <property type="entry name" value="CONSERVED OLIGOMERIC GOLGI COMPLEX SUBUNIT 5"/>
    <property type="match status" value="1"/>
</dbReference>
<accession>A0A7H9B442</accession>
<keyword evidence="8" id="KW-1185">Reference proteome</keyword>
<sequence length="382" mass="43094">MSGEQLEDFEALLDTDFSAIQFSNDLLKATNGGPSTAELDLGTSIKKINYDIGEINLRIDDTIKTNHNGLMDEVFRVKSLQKTTAAGLKPSLEYLDMSYQRLQNEVLEPHSKAQKLQNVLSKVHQTSSLLRDALVYIHLVSRMQSLLEEQTTLTTERSLQLASIHTQLRLNMEKNANLTSLRLIKKLEAEVALPNKKEVLNFIAVTLSKQCTNYDKSRDNTETVAKLMKSLYGLSKQEYVSTIHKIVLTSIALSAQTLAKTLNSIKTFPTAFEEVVSRGSIIYQLEEIMRKEKVEKFNLLNEFMSQMRPKPLSPTKLFWSRIASNFKKEFDLSYTRGGPVGKSLSRHETMIADTIKQAMSNNAAINSYLDMMLASVSILQND</sequence>
<organism evidence="7 8">
    <name type="scientific">Zygotorulaspora mrakii</name>
    <name type="common">Zygosaccharomyces mrakii</name>
    <dbReference type="NCBI Taxonomy" id="42260"/>
    <lineage>
        <taxon>Eukaryota</taxon>
        <taxon>Fungi</taxon>
        <taxon>Dikarya</taxon>
        <taxon>Ascomycota</taxon>
        <taxon>Saccharomycotina</taxon>
        <taxon>Saccharomycetes</taxon>
        <taxon>Saccharomycetales</taxon>
        <taxon>Saccharomycetaceae</taxon>
        <taxon>Zygotorulaspora</taxon>
    </lineage>
</organism>
<dbReference type="GO" id="GO:0017119">
    <property type="term" value="C:Golgi transport complex"/>
    <property type="evidence" value="ECO:0007669"/>
    <property type="project" value="InterPro"/>
</dbReference>
<dbReference type="InterPro" id="IPR049176">
    <property type="entry name" value="COG5_N"/>
</dbReference>
<dbReference type="InterPro" id="IPR048485">
    <property type="entry name" value="COG5_helical"/>
</dbReference>
<evidence type="ECO:0000256" key="3">
    <source>
        <dbReference type="ARBA" id="ARBA00023034"/>
    </source>
</evidence>